<dbReference type="InterPro" id="IPR013783">
    <property type="entry name" value="Ig-like_fold"/>
</dbReference>
<reference evidence="3 4" key="1">
    <citation type="submission" date="2022-12" db="EMBL/GenBank/DDBJ databases">
        <title>Chromosome-level genome of Tegillarca granosa.</title>
        <authorList>
            <person name="Kim J."/>
        </authorList>
    </citation>
    <scope>NUCLEOTIDE SEQUENCE [LARGE SCALE GENOMIC DNA]</scope>
    <source>
        <strain evidence="3">Teg-2019</strain>
        <tissue evidence="3">Adductor muscle</tissue>
    </source>
</reference>
<dbReference type="Gene3D" id="2.60.40.10">
    <property type="entry name" value="Immunoglobulins"/>
    <property type="match status" value="2"/>
</dbReference>
<evidence type="ECO:0000313" key="4">
    <source>
        <dbReference type="Proteomes" id="UP001217089"/>
    </source>
</evidence>
<evidence type="ECO:0000256" key="1">
    <source>
        <dbReference type="SAM" id="Phobius"/>
    </source>
</evidence>
<keyword evidence="1" id="KW-0472">Membrane</keyword>
<comment type="caution">
    <text evidence="3">The sequence shown here is derived from an EMBL/GenBank/DDBJ whole genome shotgun (WGS) entry which is preliminary data.</text>
</comment>
<feature type="domain" description="Ig-like" evidence="2">
    <location>
        <begin position="196"/>
        <end position="279"/>
    </location>
</feature>
<keyword evidence="4" id="KW-1185">Reference proteome</keyword>
<proteinExistence type="predicted"/>
<keyword evidence="1" id="KW-0812">Transmembrane</keyword>
<accession>A0ABQ9EF75</accession>
<protein>
    <recommendedName>
        <fullName evidence="2">Ig-like domain-containing protein</fullName>
    </recommendedName>
</protein>
<dbReference type="SUPFAM" id="SSF48726">
    <property type="entry name" value="Immunoglobulin"/>
    <property type="match status" value="1"/>
</dbReference>
<dbReference type="InterPro" id="IPR036179">
    <property type="entry name" value="Ig-like_dom_sf"/>
</dbReference>
<gene>
    <name evidence="3" type="ORF">KUTeg_017535</name>
</gene>
<keyword evidence="1" id="KW-1133">Transmembrane helix</keyword>
<feature type="transmembrane region" description="Helical" evidence="1">
    <location>
        <begin position="53"/>
        <end position="72"/>
    </location>
</feature>
<sequence length="279" mass="31847">MSQFLQKVNGHMNDSSLPREDTLYSTASRRSIVALNKDLVNGHIDTSDYPVDILSVSLFSIPLSIVYVSTLWHFGGKYPMDYIEDMESLSVIFRYSVFRLGILIIILFAKASCGGGKRQPEPRFLDSKTNLTKYRDETAVLECLIEHLGPKTVAWRKVSEDFPLSVGDMMYAPNDDMSIKVRKRSRDINKKVTYEPVINLTGTEYVDKDQKINLTCNATGADRAPSDIDWFHEGNRIYTNNKKWRNRIEITKYKPEIPGRSLISSLIIERSTLNDTDCC</sequence>
<dbReference type="InterPro" id="IPR007110">
    <property type="entry name" value="Ig-like_dom"/>
</dbReference>
<organism evidence="3 4">
    <name type="scientific">Tegillarca granosa</name>
    <name type="common">Malaysian cockle</name>
    <name type="synonym">Anadara granosa</name>
    <dbReference type="NCBI Taxonomy" id="220873"/>
    <lineage>
        <taxon>Eukaryota</taxon>
        <taxon>Metazoa</taxon>
        <taxon>Spiralia</taxon>
        <taxon>Lophotrochozoa</taxon>
        <taxon>Mollusca</taxon>
        <taxon>Bivalvia</taxon>
        <taxon>Autobranchia</taxon>
        <taxon>Pteriomorphia</taxon>
        <taxon>Arcoida</taxon>
        <taxon>Arcoidea</taxon>
        <taxon>Arcidae</taxon>
        <taxon>Tegillarca</taxon>
    </lineage>
</organism>
<dbReference type="PROSITE" id="PS50835">
    <property type="entry name" value="IG_LIKE"/>
    <property type="match status" value="1"/>
</dbReference>
<name>A0ABQ9EF75_TEGGR</name>
<dbReference type="Proteomes" id="UP001217089">
    <property type="component" value="Unassembled WGS sequence"/>
</dbReference>
<feature type="transmembrane region" description="Helical" evidence="1">
    <location>
        <begin position="92"/>
        <end position="109"/>
    </location>
</feature>
<dbReference type="EMBL" id="JARBDR010000903">
    <property type="protein sequence ID" value="KAJ8303952.1"/>
    <property type="molecule type" value="Genomic_DNA"/>
</dbReference>
<evidence type="ECO:0000259" key="2">
    <source>
        <dbReference type="PROSITE" id="PS50835"/>
    </source>
</evidence>
<evidence type="ECO:0000313" key="3">
    <source>
        <dbReference type="EMBL" id="KAJ8303952.1"/>
    </source>
</evidence>